<dbReference type="AlphaFoldDB" id="A0AAU7DK40"/>
<dbReference type="InterPro" id="IPR011042">
    <property type="entry name" value="6-blade_b-propeller_TolB-like"/>
</dbReference>
<dbReference type="Gene3D" id="2.120.10.30">
    <property type="entry name" value="TolB, C-terminal domain"/>
    <property type="match status" value="1"/>
</dbReference>
<evidence type="ECO:0000313" key="4">
    <source>
        <dbReference type="EMBL" id="XBH17995.1"/>
    </source>
</evidence>
<feature type="domain" description="Peptidase S9 prolyl oligopeptidase catalytic" evidence="2">
    <location>
        <begin position="518"/>
        <end position="720"/>
    </location>
</feature>
<evidence type="ECO:0000256" key="1">
    <source>
        <dbReference type="SAM" id="SignalP"/>
    </source>
</evidence>
<evidence type="ECO:0000259" key="2">
    <source>
        <dbReference type="Pfam" id="PF00326"/>
    </source>
</evidence>
<keyword evidence="1" id="KW-0732">Signal</keyword>
<dbReference type="Pfam" id="PF00326">
    <property type="entry name" value="Peptidase_S9"/>
    <property type="match status" value="1"/>
</dbReference>
<dbReference type="InterPro" id="IPR001375">
    <property type="entry name" value="Peptidase_S9_cat"/>
</dbReference>
<evidence type="ECO:0000259" key="3">
    <source>
        <dbReference type="Pfam" id="PF00930"/>
    </source>
</evidence>
<feature type="domain" description="Dipeptidylpeptidase IV N-terminal" evidence="3">
    <location>
        <begin position="315"/>
        <end position="408"/>
    </location>
</feature>
<dbReference type="InterPro" id="IPR050278">
    <property type="entry name" value="Serine_Prot_S9B/DPPIV"/>
</dbReference>
<dbReference type="PANTHER" id="PTHR11731">
    <property type="entry name" value="PROTEASE FAMILY S9B,C DIPEPTIDYL-PEPTIDASE IV-RELATED"/>
    <property type="match status" value="1"/>
</dbReference>
<dbReference type="Pfam" id="PF00930">
    <property type="entry name" value="DPPIV_N"/>
    <property type="match status" value="1"/>
</dbReference>
<dbReference type="GO" id="GO:0008236">
    <property type="term" value="F:serine-type peptidase activity"/>
    <property type="evidence" value="ECO:0007669"/>
    <property type="project" value="InterPro"/>
</dbReference>
<dbReference type="EMBL" id="CP121196">
    <property type="protein sequence ID" value="XBH17995.1"/>
    <property type="molecule type" value="Genomic_DNA"/>
</dbReference>
<dbReference type="InterPro" id="IPR029058">
    <property type="entry name" value="AB_hydrolase_fold"/>
</dbReference>
<dbReference type="SUPFAM" id="SSF53474">
    <property type="entry name" value="alpha/beta-Hydrolases"/>
    <property type="match status" value="1"/>
</dbReference>
<sequence>MPRFPVPPRIGVFAVLLAAFNFGLCDSAVFAASAPTLEQILSYRYVNGLVSPEKGDCFAWVENVRGVRNIWFARSADTVPHQLTHFTADDGQELTQLKFSADGSQLFYVRGGDHDANWPAKGNLAPDPDGNPSEPKITIWSVATAGRSGSGQAPVKVIEGDSPALSSKGQIAYVNDGQIWTVQLPHGPDNAGKGQRLFFDRGKDDTPVWSPDGTHLAFVSRRDDHSFIGVFTLSGGPLVYLSPSTNKDEEPVWSPDGRSIAFVRQPSSGDAPENFLDLKPHPFALWTADASSGEGREVWRSPDTLAGSLPDLGEDEPLFWMADNHLVFMAELDNWPHLYEVDTKGAEARLLTPGNFMVENIAMSPDRRALVYSANTGKTADDDDRRHLFRVRTDGAAAETLTSGADLEWSPIALADDKVAYIGAGAQRPATVGVLAQAGQSQVLDTGSEKDYQTSALIVPKLVSFQSPDGLTIQGQLFRDPNATSRQPGVIFVHGGPPRQMLLGWHYMDYYSNAYAVNQYLAMHGFTVLSVNYRLGIGYGRAFQHPEHAGPAGAAEYQDVLAGARYLQKLDGVDAAHIGIWGGSYGGYLTGLALARNSDVFKAGVDFHGLSNWVLTLPKDGAVPAEWYAADDAWKKAVATAFAASPDADIATWKSPVLLIQGDDDRNVPFDQTVELAHRLEQQKTPFEELVIPNEIHGFLRWANWLRADEATVQFLSRHLLAQPAP</sequence>
<feature type="chain" id="PRO_5043772724" evidence="1">
    <location>
        <begin position="32"/>
        <end position="726"/>
    </location>
</feature>
<dbReference type="GO" id="GO:0008239">
    <property type="term" value="F:dipeptidyl-peptidase activity"/>
    <property type="evidence" value="ECO:0007669"/>
    <property type="project" value="TreeGrafter"/>
</dbReference>
<dbReference type="PANTHER" id="PTHR11731:SF193">
    <property type="entry name" value="DIPEPTIDYL PEPTIDASE 9"/>
    <property type="match status" value="1"/>
</dbReference>
<dbReference type="SUPFAM" id="SSF82171">
    <property type="entry name" value="DPP6 N-terminal domain-like"/>
    <property type="match status" value="1"/>
</dbReference>
<gene>
    <name evidence="4" type="ORF">P8935_01385</name>
</gene>
<dbReference type="Pfam" id="PF07676">
    <property type="entry name" value="PD40"/>
    <property type="match status" value="2"/>
</dbReference>
<dbReference type="Gene3D" id="3.40.50.1820">
    <property type="entry name" value="alpha/beta hydrolase"/>
    <property type="match status" value="1"/>
</dbReference>
<organism evidence="4">
    <name type="scientific">Telmatobacter sp. DSM 110680</name>
    <dbReference type="NCBI Taxonomy" id="3036704"/>
    <lineage>
        <taxon>Bacteria</taxon>
        <taxon>Pseudomonadati</taxon>
        <taxon>Acidobacteriota</taxon>
        <taxon>Terriglobia</taxon>
        <taxon>Terriglobales</taxon>
        <taxon>Acidobacteriaceae</taxon>
        <taxon>Telmatobacter</taxon>
    </lineage>
</organism>
<dbReference type="RefSeq" id="WP_348263221.1">
    <property type="nucleotide sequence ID" value="NZ_CP121196.1"/>
</dbReference>
<reference evidence="4" key="1">
    <citation type="submission" date="2023-03" db="EMBL/GenBank/DDBJ databases">
        <title>Edaphobacter sp.</title>
        <authorList>
            <person name="Huber K.J."/>
            <person name="Papendorf J."/>
            <person name="Pilke C."/>
            <person name="Bunk B."/>
            <person name="Sproeer C."/>
            <person name="Pester M."/>
        </authorList>
    </citation>
    <scope>NUCLEOTIDE SEQUENCE</scope>
    <source>
        <strain evidence="4">DSM 110680</strain>
    </source>
</reference>
<proteinExistence type="predicted"/>
<name>A0AAU7DK40_9BACT</name>
<protein>
    <submittedName>
        <fullName evidence="4">Prolyl oligopeptidase family serine peptidase</fullName>
    </submittedName>
</protein>
<feature type="signal peptide" evidence="1">
    <location>
        <begin position="1"/>
        <end position="31"/>
    </location>
</feature>
<accession>A0AAU7DK40</accession>
<dbReference type="GO" id="GO:0006508">
    <property type="term" value="P:proteolysis"/>
    <property type="evidence" value="ECO:0007669"/>
    <property type="project" value="InterPro"/>
</dbReference>
<dbReference type="InterPro" id="IPR011659">
    <property type="entry name" value="WD40"/>
</dbReference>
<dbReference type="InterPro" id="IPR002469">
    <property type="entry name" value="Peptidase_S9B_N"/>
</dbReference>